<gene>
    <name evidence="3" type="ORF">EDB95_5358</name>
</gene>
<dbReference type="InterPro" id="IPR012429">
    <property type="entry name" value="HGSNAT_cat"/>
</dbReference>
<feature type="transmembrane region" description="Helical" evidence="1">
    <location>
        <begin position="221"/>
        <end position="241"/>
    </location>
</feature>
<dbReference type="AlphaFoldDB" id="A0A4R8DJ14"/>
<dbReference type="PANTHER" id="PTHR40407">
    <property type="entry name" value="MEMBRANE PROTEIN-LIKE PROTEIN"/>
    <property type="match status" value="1"/>
</dbReference>
<evidence type="ECO:0000313" key="4">
    <source>
        <dbReference type="Proteomes" id="UP000294498"/>
    </source>
</evidence>
<reference evidence="3 4" key="1">
    <citation type="submission" date="2019-03" db="EMBL/GenBank/DDBJ databases">
        <title>Genomic Encyclopedia of Type Strains, Phase IV (KMG-IV): sequencing the most valuable type-strain genomes for metagenomic binning, comparative biology and taxonomic classification.</title>
        <authorList>
            <person name="Goeker M."/>
        </authorList>
    </citation>
    <scope>NUCLEOTIDE SEQUENCE [LARGE SCALE GENOMIC DNA]</scope>
    <source>
        <strain evidence="3 4">DSM 100059</strain>
    </source>
</reference>
<organism evidence="3 4">
    <name type="scientific">Dinghuibacter silviterrae</name>
    <dbReference type="NCBI Taxonomy" id="1539049"/>
    <lineage>
        <taxon>Bacteria</taxon>
        <taxon>Pseudomonadati</taxon>
        <taxon>Bacteroidota</taxon>
        <taxon>Chitinophagia</taxon>
        <taxon>Chitinophagales</taxon>
        <taxon>Chitinophagaceae</taxon>
        <taxon>Dinghuibacter</taxon>
    </lineage>
</organism>
<accession>A0A4R8DJ14</accession>
<feature type="transmembrane region" description="Helical" evidence="1">
    <location>
        <begin position="383"/>
        <end position="403"/>
    </location>
</feature>
<feature type="transmembrane region" description="Helical" evidence="1">
    <location>
        <begin position="88"/>
        <end position="109"/>
    </location>
</feature>
<protein>
    <submittedName>
        <fullName evidence="3">Putative membrane protein</fullName>
    </submittedName>
</protein>
<feature type="transmembrane region" description="Helical" evidence="1">
    <location>
        <begin position="339"/>
        <end position="363"/>
    </location>
</feature>
<feature type="transmembrane region" description="Helical" evidence="1">
    <location>
        <begin position="121"/>
        <end position="142"/>
    </location>
</feature>
<evidence type="ECO:0000313" key="3">
    <source>
        <dbReference type="EMBL" id="TDW97508.1"/>
    </source>
</evidence>
<feature type="transmembrane region" description="Helical" evidence="1">
    <location>
        <begin position="302"/>
        <end position="319"/>
    </location>
</feature>
<feature type="domain" description="Heparan-alpha-glucosaminide N-acetyltransferase catalytic" evidence="2">
    <location>
        <begin position="42"/>
        <end position="250"/>
    </location>
</feature>
<keyword evidence="1" id="KW-0472">Membrane</keyword>
<dbReference type="PANTHER" id="PTHR40407:SF1">
    <property type="entry name" value="HEPARAN-ALPHA-GLUCOSAMINIDE N-ACETYLTRANSFERASE CATALYTIC DOMAIN-CONTAINING PROTEIN"/>
    <property type="match status" value="1"/>
</dbReference>
<feature type="transmembrane region" description="Helical" evidence="1">
    <location>
        <begin position="148"/>
        <end position="167"/>
    </location>
</feature>
<feature type="transmembrane region" description="Helical" evidence="1">
    <location>
        <begin position="253"/>
        <end position="271"/>
    </location>
</feature>
<dbReference type="EMBL" id="SODV01000002">
    <property type="protein sequence ID" value="TDW97508.1"/>
    <property type="molecule type" value="Genomic_DNA"/>
</dbReference>
<sequence length="423" mass="47825">MVIKKIVGIYALLIGENCYLIGMNTTMASPLTAAAPPVAKTRIVSIDILRGAVMIIMALDHVRDYFSTATGDPTDLHSTTPLLFFTRWITHFCAPTFVFLSGVSAYIAGRRRTRPELGSFLMTRGAWLVLIEVSLVTLGWTFDPAYHVIIFQVIWAIGWSMIILGLLARLSPALIPFVGVLLVAGHNATDYFPHNGPAWDILLTSPPTFIGYAPHRGFFDLYAILPWTGVMLMGYSIGRWFTPDYPAEQRRKLLLRAGFAVTALFILLRFINGYGDRSPWSVQSSPLYTVLSFVNTTKYPPSLLYLCMTLGPVLILLALTEKAKGAFVSVIQVYGRVPFFYYVIHLYLIHFCCAVLFFVSGYGFKDAFDPHSPGPFLFRRSDLGFGLGGVYLVWLFVVFVLYFPSKWYDRYKRVHNKWWFSYI</sequence>
<keyword evidence="1" id="KW-0812">Transmembrane</keyword>
<comment type="caution">
    <text evidence="3">The sequence shown here is derived from an EMBL/GenBank/DDBJ whole genome shotgun (WGS) entry which is preliminary data.</text>
</comment>
<evidence type="ECO:0000256" key="1">
    <source>
        <dbReference type="SAM" id="Phobius"/>
    </source>
</evidence>
<keyword evidence="4" id="KW-1185">Reference proteome</keyword>
<keyword evidence="1" id="KW-1133">Transmembrane helix</keyword>
<feature type="transmembrane region" description="Helical" evidence="1">
    <location>
        <begin position="174"/>
        <end position="192"/>
    </location>
</feature>
<dbReference type="Pfam" id="PF07786">
    <property type="entry name" value="HGSNAT_cat"/>
    <property type="match status" value="1"/>
</dbReference>
<name>A0A4R8DJ14_9BACT</name>
<dbReference type="Proteomes" id="UP000294498">
    <property type="component" value="Unassembled WGS sequence"/>
</dbReference>
<proteinExistence type="predicted"/>
<evidence type="ECO:0000259" key="2">
    <source>
        <dbReference type="Pfam" id="PF07786"/>
    </source>
</evidence>